<sequence>MDLSLWRVWVRKLLTSFVAEGKKVLQRRSESYRHRSWVPSLLASAESPSPPGTSDIAFPHIHLQHHTEPPNIQPPLLKQSKQRSDQARDSSKMFRHALRQFGFEQLRGGQRGFFTNNVGAVWEAWKRYHEKRREAAAAARARDFGRSSPRDDLLATLLCTPRVFMAKSSKEGHLHNGQARGVSAASDRGNGLMGLSRQGMTTDSHSSMVEGGLSASVDYSMRPGPDG</sequence>
<dbReference type="Proteomes" id="UP001271007">
    <property type="component" value="Unassembled WGS sequence"/>
</dbReference>
<dbReference type="EMBL" id="JAWDJX010000008">
    <property type="protein sequence ID" value="KAK3055597.1"/>
    <property type="molecule type" value="Genomic_DNA"/>
</dbReference>
<comment type="caution">
    <text evidence="2">The sequence shown here is derived from an EMBL/GenBank/DDBJ whole genome shotgun (WGS) entry which is preliminary data.</text>
</comment>
<accession>A0AAJ0GDA4</accession>
<feature type="compositionally biased region" description="Polar residues" evidence="1">
    <location>
        <begin position="198"/>
        <end position="207"/>
    </location>
</feature>
<name>A0AAJ0GDA4_9PEZI</name>
<gene>
    <name evidence="2" type="ORF">LTR09_003517</name>
</gene>
<evidence type="ECO:0000313" key="2">
    <source>
        <dbReference type="EMBL" id="KAK3055597.1"/>
    </source>
</evidence>
<dbReference type="AlphaFoldDB" id="A0AAJ0GDA4"/>
<proteinExistence type="predicted"/>
<reference evidence="2" key="1">
    <citation type="submission" date="2023-04" db="EMBL/GenBank/DDBJ databases">
        <title>Black Yeasts Isolated from many extreme environments.</title>
        <authorList>
            <person name="Coleine C."/>
            <person name="Stajich J.E."/>
            <person name="Selbmann L."/>
        </authorList>
    </citation>
    <scope>NUCLEOTIDE SEQUENCE</scope>
    <source>
        <strain evidence="2">CCFEE 5312</strain>
    </source>
</reference>
<protein>
    <submittedName>
        <fullName evidence="2">Uncharacterized protein</fullName>
    </submittedName>
</protein>
<organism evidence="2 3">
    <name type="scientific">Extremus antarcticus</name>
    <dbReference type="NCBI Taxonomy" id="702011"/>
    <lineage>
        <taxon>Eukaryota</taxon>
        <taxon>Fungi</taxon>
        <taxon>Dikarya</taxon>
        <taxon>Ascomycota</taxon>
        <taxon>Pezizomycotina</taxon>
        <taxon>Dothideomycetes</taxon>
        <taxon>Dothideomycetidae</taxon>
        <taxon>Mycosphaerellales</taxon>
        <taxon>Extremaceae</taxon>
        <taxon>Extremus</taxon>
    </lineage>
</organism>
<evidence type="ECO:0000256" key="1">
    <source>
        <dbReference type="SAM" id="MobiDB-lite"/>
    </source>
</evidence>
<evidence type="ECO:0000313" key="3">
    <source>
        <dbReference type="Proteomes" id="UP001271007"/>
    </source>
</evidence>
<feature type="compositionally biased region" description="Basic and acidic residues" evidence="1">
    <location>
        <begin position="82"/>
        <end position="91"/>
    </location>
</feature>
<feature type="region of interest" description="Disordered" evidence="1">
    <location>
        <begin position="65"/>
        <end position="91"/>
    </location>
</feature>
<feature type="region of interest" description="Disordered" evidence="1">
    <location>
        <begin position="170"/>
        <end position="227"/>
    </location>
</feature>
<keyword evidence="3" id="KW-1185">Reference proteome</keyword>